<sequence length="133" mass="15337">MYKLREERGFTLLEVIVVVVIVGVALPSLFILIGNVSYGSFRNKLMNTAVNHASSRLERIQAFKDENWDWYKTIENYKAEEDLADGFTRVTEIKHIDDWESTGYEAYAVTVSVGHDKLKDSYSVTIYLTLYSR</sequence>
<keyword evidence="1" id="KW-1133">Transmembrane helix</keyword>
<accession>A0A7V1LMJ9</accession>
<proteinExistence type="predicted"/>
<gene>
    <name evidence="2" type="ORF">ENJ10_08810</name>
</gene>
<comment type="caution">
    <text evidence="2">The sequence shown here is derived from an EMBL/GenBank/DDBJ whole genome shotgun (WGS) entry which is preliminary data.</text>
</comment>
<dbReference type="Proteomes" id="UP000886005">
    <property type="component" value="Unassembled WGS sequence"/>
</dbReference>
<dbReference type="Pfam" id="PF07963">
    <property type="entry name" value="N_methyl"/>
    <property type="match status" value="1"/>
</dbReference>
<reference evidence="2" key="1">
    <citation type="journal article" date="2020" name="mSystems">
        <title>Genome- and Community-Level Interaction Insights into Carbon Utilization and Element Cycling Functions of Hydrothermarchaeota in Hydrothermal Sediment.</title>
        <authorList>
            <person name="Zhou Z."/>
            <person name="Liu Y."/>
            <person name="Xu W."/>
            <person name="Pan J."/>
            <person name="Luo Z.H."/>
            <person name="Li M."/>
        </authorList>
    </citation>
    <scope>NUCLEOTIDE SEQUENCE [LARGE SCALE GENOMIC DNA]</scope>
    <source>
        <strain evidence="2">HyVt-456</strain>
    </source>
</reference>
<dbReference type="NCBIfam" id="TIGR02532">
    <property type="entry name" value="IV_pilin_GFxxxE"/>
    <property type="match status" value="1"/>
</dbReference>
<dbReference type="EMBL" id="DRLD01000243">
    <property type="protein sequence ID" value="HED10776.1"/>
    <property type="molecule type" value="Genomic_DNA"/>
</dbReference>
<protein>
    <submittedName>
        <fullName evidence="2">Prepilin-type N-terminal cleavage/methylation domain-containing protein</fullName>
    </submittedName>
</protein>
<keyword evidence="1" id="KW-0812">Transmembrane</keyword>
<evidence type="ECO:0000256" key="1">
    <source>
        <dbReference type="SAM" id="Phobius"/>
    </source>
</evidence>
<evidence type="ECO:0000313" key="2">
    <source>
        <dbReference type="EMBL" id="HED10776.1"/>
    </source>
</evidence>
<dbReference type="InterPro" id="IPR012902">
    <property type="entry name" value="N_methyl_site"/>
</dbReference>
<organism evidence="2">
    <name type="scientific">Caldithrix abyssi</name>
    <dbReference type="NCBI Taxonomy" id="187145"/>
    <lineage>
        <taxon>Bacteria</taxon>
        <taxon>Pseudomonadati</taxon>
        <taxon>Calditrichota</taxon>
        <taxon>Calditrichia</taxon>
        <taxon>Calditrichales</taxon>
        <taxon>Calditrichaceae</taxon>
        <taxon>Caldithrix</taxon>
    </lineage>
</organism>
<feature type="transmembrane region" description="Helical" evidence="1">
    <location>
        <begin position="12"/>
        <end position="33"/>
    </location>
</feature>
<dbReference type="AlphaFoldDB" id="A0A7V1LMJ9"/>
<name>A0A7V1LMJ9_CALAY</name>
<keyword evidence="1" id="KW-0472">Membrane</keyword>